<dbReference type="EMBL" id="CM039175">
    <property type="protein sequence ID" value="KAH9737693.1"/>
    <property type="molecule type" value="Genomic_DNA"/>
</dbReference>
<proteinExistence type="predicted"/>
<name>A0ACB8JYL5_CITSI</name>
<gene>
    <name evidence="1" type="ORF">KPL71_018532</name>
</gene>
<evidence type="ECO:0000313" key="2">
    <source>
        <dbReference type="Proteomes" id="UP000829398"/>
    </source>
</evidence>
<protein>
    <submittedName>
        <fullName evidence="1">Histone-lysine N-methyltransferase ATXR4</fullName>
    </submittedName>
</protein>
<organism evidence="1 2">
    <name type="scientific">Citrus sinensis</name>
    <name type="common">Sweet orange</name>
    <name type="synonym">Citrus aurantium var. sinensis</name>
    <dbReference type="NCBI Taxonomy" id="2711"/>
    <lineage>
        <taxon>Eukaryota</taxon>
        <taxon>Viridiplantae</taxon>
        <taxon>Streptophyta</taxon>
        <taxon>Embryophyta</taxon>
        <taxon>Tracheophyta</taxon>
        <taxon>Spermatophyta</taxon>
        <taxon>Magnoliopsida</taxon>
        <taxon>eudicotyledons</taxon>
        <taxon>Gunneridae</taxon>
        <taxon>Pentapetalae</taxon>
        <taxon>rosids</taxon>
        <taxon>malvids</taxon>
        <taxon>Sapindales</taxon>
        <taxon>Rutaceae</taxon>
        <taxon>Aurantioideae</taxon>
        <taxon>Citrus</taxon>
    </lineage>
</organism>
<sequence>MNESVQLLTPRLAQYDFIGHNFVILFIPFLPQVCYFWKMCLGRYSRCLISRLQSLHLQKRQLCSTATHNGKPSQPSPPPIQVALTESAGRGVFATRRIRASDLIHTAKPIITHPTLSTLNSVCYFCLRKITSSSQHFQHHNARFCGEVCKDNAKAFYDVERRADWSAFNDYCRSQGLKYPLLVKRLACMIISGAESADSIYILQPASLSPEMILEMEEGFVMLRSAFKKAGIDDEQMKFLNKQWYTNVLARIRINAFRIELAGGLYEDLLSSAAASIESEIAVGNAIYMLPSFYNHDCDPNAHIMWIDNADARLMALRDVEEGEELRICYIDASMARDARQALLSQGFGFQCNCLWCSSGD</sequence>
<dbReference type="Proteomes" id="UP000829398">
    <property type="component" value="Chromosome 6"/>
</dbReference>
<keyword evidence="2" id="KW-1185">Reference proteome</keyword>
<comment type="caution">
    <text evidence="1">The sequence shown here is derived from an EMBL/GenBank/DDBJ whole genome shotgun (WGS) entry which is preliminary data.</text>
</comment>
<reference evidence="2" key="1">
    <citation type="journal article" date="2023" name="Hortic. Res.">
        <title>A chromosome-level phased genome enabling allele-level studies in sweet orange: a case study on citrus Huanglongbing tolerance.</title>
        <authorList>
            <person name="Wu B."/>
            <person name="Yu Q."/>
            <person name="Deng Z."/>
            <person name="Duan Y."/>
            <person name="Luo F."/>
            <person name="Gmitter F. Jr."/>
        </authorList>
    </citation>
    <scope>NUCLEOTIDE SEQUENCE [LARGE SCALE GENOMIC DNA]</scope>
    <source>
        <strain evidence="2">cv. Valencia</strain>
    </source>
</reference>
<accession>A0ACB8JYL5</accession>
<evidence type="ECO:0000313" key="1">
    <source>
        <dbReference type="EMBL" id="KAH9737693.1"/>
    </source>
</evidence>